<gene>
    <name evidence="2" type="ORF">GPZ80_02325</name>
</gene>
<dbReference type="PROSITE" id="PS50005">
    <property type="entry name" value="TPR"/>
    <property type="match status" value="1"/>
</dbReference>
<evidence type="ECO:0000313" key="2">
    <source>
        <dbReference type="EMBL" id="MBC6446008.1"/>
    </source>
</evidence>
<dbReference type="Gene3D" id="1.25.40.10">
    <property type="entry name" value="Tetratricopeptide repeat domain"/>
    <property type="match status" value="1"/>
</dbReference>
<keyword evidence="1" id="KW-0802">TPR repeat</keyword>
<name>A0ABR7L008_9PSEU</name>
<dbReference type="RefSeq" id="WP_187218057.1">
    <property type="nucleotide sequence ID" value="NZ_JABVED010000001.1"/>
</dbReference>
<reference evidence="2 3" key="1">
    <citation type="submission" date="2020-06" db="EMBL/GenBank/DDBJ databases">
        <title>Actinokineospora xiongansis sp. nov., isolated from soil of Baiyangdian.</title>
        <authorList>
            <person name="Zhang X."/>
        </authorList>
    </citation>
    <scope>NUCLEOTIDE SEQUENCE [LARGE SCALE GENOMIC DNA]</scope>
    <source>
        <strain evidence="2 3">HBU206404</strain>
    </source>
</reference>
<accession>A0ABR7L008</accession>
<dbReference type="InterPro" id="IPR019734">
    <property type="entry name" value="TPR_rpt"/>
</dbReference>
<keyword evidence="3" id="KW-1185">Reference proteome</keyword>
<dbReference type="Proteomes" id="UP000734823">
    <property type="component" value="Unassembled WGS sequence"/>
</dbReference>
<sequence length="395" mass="43375">MAGNAFQQTMLGLEFDTTGPDAADLFSQACVEQYHDSDPGQYGYLFAQVFEAQVVQEVAAIEGVDHEAVTTLAYQPTATIAALAEAVDNVQDLPVVGQVHLTAALVSISRFDVAAKVLATAARRAATARDEFEIAMLDFVIRNRRDDGAGVAQAFARMRAAIETGQLPPERTVDACAQGVVWYLKRRELAEADYEWFMAKGAELADQDGLVEPAALSSWYRGIAMVPAARGEVEATRRYMERARDAANATLDRRDRPYELHLMKTYHESSLKEHLFLTRDLDRVEESGRALIELDPAWSPSYGELAEAYVKFGRYEQAAALFEQAALIGPPYVGYHELHAARCHDKLGNDEQALALYLRLVERGATQDDVLDPARRLAAKTGRPAAALLSAPDPA</sequence>
<dbReference type="EMBL" id="JABVED010000001">
    <property type="protein sequence ID" value="MBC6446008.1"/>
    <property type="molecule type" value="Genomic_DNA"/>
</dbReference>
<comment type="caution">
    <text evidence="2">The sequence shown here is derived from an EMBL/GenBank/DDBJ whole genome shotgun (WGS) entry which is preliminary data.</text>
</comment>
<feature type="repeat" description="TPR" evidence="1">
    <location>
        <begin position="299"/>
        <end position="332"/>
    </location>
</feature>
<dbReference type="SUPFAM" id="SSF48452">
    <property type="entry name" value="TPR-like"/>
    <property type="match status" value="1"/>
</dbReference>
<evidence type="ECO:0000313" key="3">
    <source>
        <dbReference type="Proteomes" id="UP000734823"/>
    </source>
</evidence>
<dbReference type="Pfam" id="PF13176">
    <property type="entry name" value="TPR_7"/>
    <property type="match status" value="1"/>
</dbReference>
<dbReference type="InterPro" id="IPR011990">
    <property type="entry name" value="TPR-like_helical_dom_sf"/>
</dbReference>
<proteinExistence type="predicted"/>
<organism evidence="2 3">
    <name type="scientific">Actinokineospora xionganensis</name>
    <dbReference type="NCBI Taxonomy" id="2684470"/>
    <lineage>
        <taxon>Bacteria</taxon>
        <taxon>Bacillati</taxon>
        <taxon>Actinomycetota</taxon>
        <taxon>Actinomycetes</taxon>
        <taxon>Pseudonocardiales</taxon>
        <taxon>Pseudonocardiaceae</taxon>
        <taxon>Actinokineospora</taxon>
    </lineage>
</organism>
<evidence type="ECO:0000256" key="1">
    <source>
        <dbReference type="PROSITE-ProRule" id="PRU00339"/>
    </source>
</evidence>
<protein>
    <submittedName>
        <fullName evidence="2">Tetratricopeptide repeat protein</fullName>
    </submittedName>
</protein>